<evidence type="ECO:0000256" key="3">
    <source>
        <dbReference type="ARBA" id="ARBA00022679"/>
    </source>
</evidence>
<reference evidence="11" key="1">
    <citation type="submission" date="2023-07" db="EMBL/GenBank/DDBJ databases">
        <title>Shewanella mangrovi sp. nov., an acetaldehyde- degrading bacterium isolated from mangrove sediment.</title>
        <authorList>
            <person name="Liu Y."/>
        </authorList>
    </citation>
    <scope>NUCLEOTIDE SEQUENCE [LARGE SCALE GENOMIC DNA]</scope>
    <source>
        <strain evidence="11">C32</strain>
    </source>
</reference>
<evidence type="ECO:0000313" key="10">
    <source>
        <dbReference type="EMBL" id="MCS4555897.1"/>
    </source>
</evidence>
<dbReference type="PRINTS" id="PR00478">
    <property type="entry name" value="PHRIBLKINASE"/>
</dbReference>
<organism evidence="10 11">
    <name type="scientific">Shewanella electrica</name>
    <dbReference type="NCBI Taxonomy" id="515560"/>
    <lineage>
        <taxon>Bacteria</taxon>
        <taxon>Pseudomonadati</taxon>
        <taxon>Pseudomonadota</taxon>
        <taxon>Gammaproteobacteria</taxon>
        <taxon>Alteromonadales</taxon>
        <taxon>Shewanellaceae</taxon>
        <taxon>Shewanella</taxon>
    </lineage>
</organism>
<evidence type="ECO:0000256" key="7">
    <source>
        <dbReference type="ARBA" id="ARBA00047663"/>
    </source>
</evidence>
<evidence type="ECO:0000256" key="1">
    <source>
        <dbReference type="ARBA" id="ARBA00009719"/>
    </source>
</evidence>
<dbReference type="EC" id="2.7.1.19" evidence="2 8"/>
<dbReference type="NCBIfam" id="NF011997">
    <property type="entry name" value="PRK15453.1"/>
    <property type="match status" value="1"/>
</dbReference>
<dbReference type="PROSITE" id="PS00567">
    <property type="entry name" value="PHOSPHORIBULOKINASE"/>
    <property type="match status" value="1"/>
</dbReference>
<feature type="domain" description="Phosphoribulokinase/uridine kinase" evidence="9">
    <location>
        <begin position="7"/>
        <end position="214"/>
    </location>
</feature>
<dbReference type="Gene3D" id="3.40.50.300">
    <property type="entry name" value="P-loop containing nucleotide triphosphate hydrolases"/>
    <property type="match status" value="1"/>
</dbReference>
<keyword evidence="11" id="KW-1185">Reference proteome</keyword>
<comment type="catalytic activity">
    <reaction evidence="7 8">
        <text>D-ribulose 5-phosphate + ATP = D-ribulose 1,5-bisphosphate + ADP + H(+)</text>
        <dbReference type="Rhea" id="RHEA:19365"/>
        <dbReference type="ChEBI" id="CHEBI:15378"/>
        <dbReference type="ChEBI" id="CHEBI:30616"/>
        <dbReference type="ChEBI" id="CHEBI:57870"/>
        <dbReference type="ChEBI" id="CHEBI:58121"/>
        <dbReference type="ChEBI" id="CHEBI:456216"/>
        <dbReference type="EC" id="2.7.1.19"/>
    </reaction>
</comment>
<comment type="caution">
    <text evidence="10">The sequence shown here is derived from an EMBL/GenBank/DDBJ whole genome shotgun (WGS) entry which is preliminary data.</text>
</comment>
<dbReference type="InterPro" id="IPR006083">
    <property type="entry name" value="PRK/URK"/>
</dbReference>
<keyword evidence="3 10" id="KW-0808">Transferase</keyword>
<comment type="similarity">
    <text evidence="1 8">Belongs to the phosphoribulokinase family.</text>
</comment>
<keyword evidence="5" id="KW-0418">Kinase</keyword>
<accession>A0ABT2FHT0</accession>
<protein>
    <recommendedName>
        <fullName evidence="2 8">Phosphoribulokinase</fullName>
        <ecNumber evidence="2 8">2.7.1.19</ecNumber>
    </recommendedName>
</protein>
<gene>
    <name evidence="10" type="ORF">L9G74_05545</name>
</gene>
<evidence type="ECO:0000256" key="2">
    <source>
        <dbReference type="ARBA" id="ARBA00012042"/>
    </source>
</evidence>
<dbReference type="InterPro" id="IPR027417">
    <property type="entry name" value="P-loop_NTPase"/>
</dbReference>
<evidence type="ECO:0000313" key="11">
    <source>
        <dbReference type="Proteomes" id="UP001201549"/>
    </source>
</evidence>
<evidence type="ECO:0000256" key="4">
    <source>
        <dbReference type="ARBA" id="ARBA00022741"/>
    </source>
</evidence>
<keyword evidence="6" id="KW-0067">ATP-binding</keyword>
<evidence type="ECO:0000256" key="5">
    <source>
        <dbReference type="ARBA" id="ARBA00022777"/>
    </source>
</evidence>
<name>A0ABT2FHT0_9GAMM</name>
<dbReference type="Pfam" id="PF00485">
    <property type="entry name" value="PRK"/>
    <property type="match status" value="1"/>
</dbReference>
<sequence>MSVKHPIIAVTGSSGAGTTTTTTAFSHIFRQLGINAAFVEGDSFHHYTRAEMEVMIRKAKAENRNISYFGAEANDFARLEKCFTDYSHCGVGETRAYLHTFDEAVPYNQMPGTFTQWQPLPENTDMLYYEGLHGGVVTPEHNVAQHVDLLIGMVPIVNLEWIQKIIRDTSERGHTKEKVMSSIVRSMDDYINHITPQFSRTHINFQRVPTVDTSNPFSAKDIPSLDESFVVIRFRGMDNVDFPYYLRMIQGSFMSRINTLVVPGGKMALAMELILTPLIRALMERRQACLAMEALEQQAQNKPQQQDPN</sequence>
<evidence type="ECO:0000256" key="6">
    <source>
        <dbReference type="ARBA" id="ARBA00022840"/>
    </source>
</evidence>
<dbReference type="RefSeq" id="WP_238895309.1">
    <property type="nucleotide sequence ID" value="NZ_JAKOGG010000003.1"/>
</dbReference>
<dbReference type="GO" id="GO:0008974">
    <property type="term" value="F:phosphoribulokinase activity"/>
    <property type="evidence" value="ECO:0007669"/>
    <property type="project" value="UniProtKB-EC"/>
</dbReference>
<dbReference type="SUPFAM" id="SSF52540">
    <property type="entry name" value="P-loop containing nucleoside triphosphate hydrolases"/>
    <property type="match status" value="1"/>
</dbReference>
<dbReference type="EMBL" id="JAKOGG010000003">
    <property type="protein sequence ID" value="MCS4555897.1"/>
    <property type="molecule type" value="Genomic_DNA"/>
</dbReference>
<evidence type="ECO:0000256" key="8">
    <source>
        <dbReference type="RuleBase" id="RU004082"/>
    </source>
</evidence>
<keyword evidence="4" id="KW-0547">Nucleotide-binding</keyword>
<dbReference type="InterPro" id="IPR006082">
    <property type="entry name" value="PRK"/>
</dbReference>
<proteinExistence type="inferred from homology"/>
<dbReference type="Proteomes" id="UP001201549">
    <property type="component" value="Unassembled WGS sequence"/>
</dbReference>
<evidence type="ECO:0000259" key="9">
    <source>
        <dbReference type="Pfam" id="PF00485"/>
    </source>
</evidence>